<dbReference type="EMBL" id="CAXAMN010015347">
    <property type="protein sequence ID" value="CAK9045583.1"/>
    <property type="molecule type" value="Genomic_DNA"/>
</dbReference>
<protein>
    <submittedName>
        <fullName evidence="2">Uncharacterized protein</fullName>
    </submittedName>
</protein>
<evidence type="ECO:0000313" key="2">
    <source>
        <dbReference type="EMBL" id="CAK9045583.1"/>
    </source>
</evidence>
<feature type="transmembrane region" description="Helical" evidence="1">
    <location>
        <begin position="116"/>
        <end position="136"/>
    </location>
</feature>
<comment type="caution">
    <text evidence="2">The sequence shown here is derived from an EMBL/GenBank/DDBJ whole genome shotgun (WGS) entry which is preliminary data.</text>
</comment>
<proteinExistence type="predicted"/>
<feature type="transmembrane region" description="Helical" evidence="1">
    <location>
        <begin position="65"/>
        <end position="86"/>
    </location>
</feature>
<organism evidence="2 3">
    <name type="scientific">Durusdinium trenchii</name>
    <dbReference type="NCBI Taxonomy" id="1381693"/>
    <lineage>
        <taxon>Eukaryota</taxon>
        <taxon>Sar</taxon>
        <taxon>Alveolata</taxon>
        <taxon>Dinophyceae</taxon>
        <taxon>Suessiales</taxon>
        <taxon>Symbiodiniaceae</taxon>
        <taxon>Durusdinium</taxon>
    </lineage>
</organism>
<name>A0ABP0M267_9DINO</name>
<gene>
    <name evidence="2" type="ORF">CCMP2556_LOCUS23795</name>
</gene>
<dbReference type="Proteomes" id="UP001642484">
    <property type="component" value="Unassembled WGS sequence"/>
</dbReference>
<evidence type="ECO:0000256" key="1">
    <source>
        <dbReference type="SAM" id="Phobius"/>
    </source>
</evidence>
<sequence>MQERSFRYLTNLEEESQKGLALETVQKNPRLLTVPDFEYERTKPSLASLSNTASAIDFLRPLGEVGLAVVIFSSFVALLLVLRPLIYGVGGGPSLVGLVTGALPSIPRPSELAESYGINLASLVAIIPLTQVFSAFKKRVEAEQ</sequence>
<keyword evidence="1" id="KW-0472">Membrane</keyword>
<keyword evidence="3" id="KW-1185">Reference proteome</keyword>
<keyword evidence="1" id="KW-0812">Transmembrane</keyword>
<keyword evidence="1" id="KW-1133">Transmembrane helix</keyword>
<accession>A0ABP0M267</accession>
<evidence type="ECO:0000313" key="3">
    <source>
        <dbReference type="Proteomes" id="UP001642484"/>
    </source>
</evidence>
<reference evidence="2 3" key="1">
    <citation type="submission" date="2024-02" db="EMBL/GenBank/DDBJ databases">
        <authorList>
            <person name="Chen Y."/>
            <person name="Shah S."/>
            <person name="Dougan E. K."/>
            <person name="Thang M."/>
            <person name="Chan C."/>
        </authorList>
    </citation>
    <scope>NUCLEOTIDE SEQUENCE [LARGE SCALE GENOMIC DNA]</scope>
</reference>